<keyword evidence="4" id="KW-1185">Reference proteome</keyword>
<evidence type="ECO:0000256" key="1">
    <source>
        <dbReference type="SAM" id="MobiDB-lite"/>
    </source>
</evidence>
<name>A0A0S4LKQ7_9BACT</name>
<organism evidence="3 4">
    <name type="scientific">Candidatus Nitrospira nitrificans</name>
    <dbReference type="NCBI Taxonomy" id="1742973"/>
    <lineage>
        <taxon>Bacteria</taxon>
        <taxon>Pseudomonadati</taxon>
        <taxon>Nitrospirota</taxon>
        <taxon>Nitrospiria</taxon>
        <taxon>Nitrospirales</taxon>
        <taxon>Nitrospiraceae</taxon>
        <taxon>Nitrospira</taxon>
    </lineage>
</organism>
<evidence type="ECO:0000313" key="4">
    <source>
        <dbReference type="Proteomes" id="UP000198736"/>
    </source>
</evidence>
<reference evidence="4" key="1">
    <citation type="submission" date="2015-10" db="EMBL/GenBank/DDBJ databases">
        <authorList>
            <person name="Luecker S."/>
            <person name="Luecker S."/>
        </authorList>
    </citation>
    <scope>NUCLEOTIDE SEQUENCE [LARGE SCALE GENOMIC DNA]</scope>
</reference>
<dbReference type="RefSeq" id="WP_090898165.1">
    <property type="nucleotide sequence ID" value="NZ_CZPZ01000017.1"/>
</dbReference>
<dbReference type="STRING" id="1742973.COMA2_240033"/>
<keyword evidence="2" id="KW-0732">Signal</keyword>
<feature type="signal peptide" evidence="2">
    <location>
        <begin position="1"/>
        <end position="25"/>
    </location>
</feature>
<dbReference type="Proteomes" id="UP000198736">
    <property type="component" value="Unassembled WGS sequence"/>
</dbReference>
<proteinExistence type="predicted"/>
<feature type="region of interest" description="Disordered" evidence="1">
    <location>
        <begin position="30"/>
        <end position="82"/>
    </location>
</feature>
<evidence type="ECO:0000313" key="3">
    <source>
        <dbReference type="EMBL" id="CUS36564.1"/>
    </source>
</evidence>
<evidence type="ECO:0000256" key="2">
    <source>
        <dbReference type="SAM" id="SignalP"/>
    </source>
</evidence>
<dbReference type="EMBL" id="CZPZ01000017">
    <property type="protein sequence ID" value="CUS36564.1"/>
    <property type="molecule type" value="Genomic_DNA"/>
</dbReference>
<accession>A0A0S4LKQ7</accession>
<feature type="compositionally biased region" description="Polar residues" evidence="1">
    <location>
        <begin position="47"/>
        <end position="69"/>
    </location>
</feature>
<dbReference type="AlphaFoldDB" id="A0A0S4LKQ7"/>
<gene>
    <name evidence="3" type="ORF">COMA2_240033</name>
</gene>
<sequence>MTIRTPRSLFPILLLQALVILTSFAACNNSGSGDNAAKKTEAPASNPALTSSQLPPSPAATETQSSNAPQIDPNAPIPALSTNMIEAFSKEIPELAQERETILNAEQEPSKA</sequence>
<dbReference type="PROSITE" id="PS51257">
    <property type="entry name" value="PROKAR_LIPOPROTEIN"/>
    <property type="match status" value="1"/>
</dbReference>
<feature type="chain" id="PRO_5006624109" evidence="2">
    <location>
        <begin position="26"/>
        <end position="112"/>
    </location>
</feature>
<protein>
    <submittedName>
        <fullName evidence="3">Uncharacterized protein</fullName>
    </submittedName>
</protein>